<dbReference type="PANTHER" id="PTHR46030">
    <property type="entry name" value="ALPHA-KETOGLUTARATE-DEPENDENT DIOXYGENASE ALKB HOMOLOG 6"/>
    <property type="match status" value="1"/>
</dbReference>
<dbReference type="PANTHER" id="PTHR46030:SF1">
    <property type="entry name" value="ALPHA-KETOGLUTARATE-DEPENDENT DIOXYGENASE ALKB HOMOLOG 6"/>
    <property type="match status" value="1"/>
</dbReference>
<dbReference type="EMBL" id="JADNRY010000013">
    <property type="protein sequence ID" value="KAF9074374.1"/>
    <property type="molecule type" value="Genomic_DNA"/>
</dbReference>
<dbReference type="PROSITE" id="PS51471">
    <property type="entry name" value="FE2OG_OXY"/>
    <property type="match status" value="1"/>
</dbReference>
<keyword evidence="4" id="KW-0223">Dioxygenase</keyword>
<evidence type="ECO:0000256" key="7">
    <source>
        <dbReference type="ARBA" id="ARBA00023242"/>
    </source>
</evidence>
<dbReference type="AlphaFoldDB" id="A0A9P5UCQ0"/>
<keyword evidence="7" id="KW-0539">Nucleus</keyword>
<dbReference type="Proteomes" id="UP000772434">
    <property type="component" value="Unassembled WGS sequence"/>
</dbReference>
<accession>A0A9P5UCQ0</accession>
<dbReference type="Gene3D" id="2.60.120.590">
    <property type="entry name" value="Alpha-ketoglutarate-dependent dioxygenase AlkB-like"/>
    <property type="match status" value="1"/>
</dbReference>
<feature type="domain" description="Fe2OG dioxygenase" evidence="8">
    <location>
        <begin position="90"/>
        <end position="246"/>
    </location>
</feature>
<evidence type="ECO:0000256" key="5">
    <source>
        <dbReference type="ARBA" id="ARBA00023002"/>
    </source>
</evidence>
<keyword evidence="5" id="KW-0560">Oxidoreductase</keyword>
<evidence type="ECO:0000256" key="6">
    <source>
        <dbReference type="ARBA" id="ARBA00023004"/>
    </source>
</evidence>
<dbReference type="GO" id="GO:0005634">
    <property type="term" value="C:nucleus"/>
    <property type="evidence" value="ECO:0007669"/>
    <property type="project" value="UniProtKB-SubCell"/>
</dbReference>
<evidence type="ECO:0000256" key="1">
    <source>
        <dbReference type="ARBA" id="ARBA00004123"/>
    </source>
</evidence>
<dbReference type="InterPro" id="IPR005123">
    <property type="entry name" value="Oxoglu/Fe-dep_dioxygenase_dom"/>
</dbReference>
<dbReference type="GO" id="GO:0046872">
    <property type="term" value="F:metal ion binding"/>
    <property type="evidence" value="ECO:0007669"/>
    <property type="project" value="UniProtKB-KW"/>
</dbReference>
<evidence type="ECO:0000256" key="4">
    <source>
        <dbReference type="ARBA" id="ARBA00022964"/>
    </source>
</evidence>
<evidence type="ECO:0000256" key="3">
    <source>
        <dbReference type="ARBA" id="ARBA00022723"/>
    </source>
</evidence>
<dbReference type="Pfam" id="PF13532">
    <property type="entry name" value="2OG-FeII_Oxy_2"/>
    <property type="match status" value="1"/>
</dbReference>
<comment type="similarity">
    <text evidence="2">Belongs to the alkB family.</text>
</comment>
<evidence type="ECO:0000313" key="10">
    <source>
        <dbReference type="Proteomes" id="UP000772434"/>
    </source>
</evidence>
<proteinExistence type="inferred from homology"/>
<comment type="subcellular location">
    <subcellularLocation>
        <location evidence="1">Nucleus</location>
    </subcellularLocation>
</comment>
<dbReference type="OrthoDB" id="412814at2759"/>
<protein>
    <recommendedName>
        <fullName evidence="8">Fe2OG dioxygenase domain-containing protein</fullName>
    </recommendedName>
</protein>
<sequence length="254" mass="28452">MNLQEHAIDELGEVFYIPDFITEEEEAYLIRKIQDAPQYNWKALANRRLQLWGGQLTSKNVLLAQPLPSFVEVYPNILDRLKSSGAFSTSPHKVLNHIILNEYLPGQGIMPHQDGPAYHPVVATISLRSHTAFHYYRYTTENQDVLDATARIIVPTPVLSVLLEPRSVIITSGSMYTSHLHGIQEQKVDHITAGDGETGCPPKFTDLDVVVANWRLLTGTQVKSAMFKGGALERGVRYSLTCRDVEKVASSLKR</sequence>
<name>A0A9P5UCQ0_9AGAR</name>
<dbReference type="GO" id="GO:0051213">
    <property type="term" value="F:dioxygenase activity"/>
    <property type="evidence" value="ECO:0007669"/>
    <property type="project" value="UniProtKB-KW"/>
</dbReference>
<keyword evidence="3" id="KW-0479">Metal-binding</keyword>
<dbReference type="InterPro" id="IPR032862">
    <property type="entry name" value="ALKBH6"/>
</dbReference>
<evidence type="ECO:0000313" key="9">
    <source>
        <dbReference type="EMBL" id="KAF9074374.1"/>
    </source>
</evidence>
<gene>
    <name evidence="9" type="ORF">BDP27DRAFT_1258892</name>
</gene>
<evidence type="ECO:0000256" key="2">
    <source>
        <dbReference type="ARBA" id="ARBA00007879"/>
    </source>
</evidence>
<dbReference type="InterPro" id="IPR037151">
    <property type="entry name" value="AlkB-like_sf"/>
</dbReference>
<reference evidence="9" key="1">
    <citation type="submission" date="2020-11" db="EMBL/GenBank/DDBJ databases">
        <authorList>
            <consortium name="DOE Joint Genome Institute"/>
            <person name="Ahrendt S."/>
            <person name="Riley R."/>
            <person name="Andreopoulos W."/>
            <person name="Labutti K."/>
            <person name="Pangilinan J."/>
            <person name="Ruiz-Duenas F.J."/>
            <person name="Barrasa J.M."/>
            <person name="Sanchez-Garcia M."/>
            <person name="Camarero S."/>
            <person name="Miyauchi S."/>
            <person name="Serrano A."/>
            <person name="Linde D."/>
            <person name="Babiker R."/>
            <person name="Drula E."/>
            <person name="Ayuso-Fernandez I."/>
            <person name="Pacheco R."/>
            <person name="Padilla G."/>
            <person name="Ferreira P."/>
            <person name="Barriuso J."/>
            <person name="Kellner H."/>
            <person name="Castanera R."/>
            <person name="Alfaro M."/>
            <person name="Ramirez L."/>
            <person name="Pisabarro A.G."/>
            <person name="Kuo A."/>
            <person name="Tritt A."/>
            <person name="Lipzen A."/>
            <person name="He G."/>
            <person name="Yan M."/>
            <person name="Ng V."/>
            <person name="Cullen D."/>
            <person name="Martin F."/>
            <person name="Rosso M.-N."/>
            <person name="Henrissat B."/>
            <person name="Hibbett D."/>
            <person name="Martinez A.T."/>
            <person name="Grigoriev I.V."/>
        </authorList>
    </citation>
    <scope>NUCLEOTIDE SEQUENCE</scope>
    <source>
        <strain evidence="9">AH 40177</strain>
    </source>
</reference>
<comment type="caution">
    <text evidence="9">The sequence shown here is derived from an EMBL/GenBank/DDBJ whole genome shotgun (WGS) entry which is preliminary data.</text>
</comment>
<evidence type="ECO:0000259" key="8">
    <source>
        <dbReference type="PROSITE" id="PS51471"/>
    </source>
</evidence>
<dbReference type="SUPFAM" id="SSF51197">
    <property type="entry name" value="Clavaminate synthase-like"/>
    <property type="match status" value="1"/>
</dbReference>
<keyword evidence="6" id="KW-0408">Iron</keyword>
<organism evidence="9 10">
    <name type="scientific">Rhodocollybia butyracea</name>
    <dbReference type="NCBI Taxonomy" id="206335"/>
    <lineage>
        <taxon>Eukaryota</taxon>
        <taxon>Fungi</taxon>
        <taxon>Dikarya</taxon>
        <taxon>Basidiomycota</taxon>
        <taxon>Agaricomycotina</taxon>
        <taxon>Agaricomycetes</taxon>
        <taxon>Agaricomycetidae</taxon>
        <taxon>Agaricales</taxon>
        <taxon>Marasmiineae</taxon>
        <taxon>Omphalotaceae</taxon>
        <taxon>Rhodocollybia</taxon>
    </lineage>
</organism>
<keyword evidence="10" id="KW-1185">Reference proteome</keyword>
<dbReference type="InterPro" id="IPR027450">
    <property type="entry name" value="AlkB-like"/>
</dbReference>